<feature type="compositionally biased region" description="Polar residues" evidence="1">
    <location>
        <begin position="130"/>
        <end position="145"/>
    </location>
</feature>
<accession>A0AAW0XFM6</accession>
<evidence type="ECO:0000313" key="3">
    <source>
        <dbReference type="Proteomes" id="UP001445076"/>
    </source>
</evidence>
<feature type="compositionally biased region" description="Polar residues" evidence="1">
    <location>
        <begin position="155"/>
        <end position="175"/>
    </location>
</feature>
<dbReference type="Proteomes" id="UP001445076">
    <property type="component" value="Unassembled WGS sequence"/>
</dbReference>
<comment type="caution">
    <text evidence="2">The sequence shown here is derived from an EMBL/GenBank/DDBJ whole genome shotgun (WGS) entry which is preliminary data.</text>
</comment>
<dbReference type="AlphaFoldDB" id="A0AAW0XFM6"/>
<proteinExistence type="predicted"/>
<gene>
    <name evidence="2" type="ORF">OTU49_003891</name>
</gene>
<name>A0AAW0XFM6_CHEQU</name>
<evidence type="ECO:0000313" key="2">
    <source>
        <dbReference type="EMBL" id="KAK8738475.1"/>
    </source>
</evidence>
<organism evidence="2 3">
    <name type="scientific">Cherax quadricarinatus</name>
    <name type="common">Australian red claw crayfish</name>
    <dbReference type="NCBI Taxonomy" id="27406"/>
    <lineage>
        <taxon>Eukaryota</taxon>
        <taxon>Metazoa</taxon>
        <taxon>Ecdysozoa</taxon>
        <taxon>Arthropoda</taxon>
        <taxon>Crustacea</taxon>
        <taxon>Multicrustacea</taxon>
        <taxon>Malacostraca</taxon>
        <taxon>Eumalacostraca</taxon>
        <taxon>Eucarida</taxon>
        <taxon>Decapoda</taxon>
        <taxon>Pleocyemata</taxon>
        <taxon>Astacidea</taxon>
        <taxon>Parastacoidea</taxon>
        <taxon>Parastacidae</taxon>
        <taxon>Cherax</taxon>
    </lineage>
</organism>
<dbReference type="EMBL" id="JARKIK010000039">
    <property type="protein sequence ID" value="KAK8738475.1"/>
    <property type="molecule type" value="Genomic_DNA"/>
</dbReference>
<feature type="region of interest" description="Disordered" evidence="1">
    <location>
        <begin position="129"/>
        <end position="175"/>
    </location>
</feature>
<keyword evidence="3" id="KW-1185">Reference proteome</keyword>
<protein>
    <submittedName>
        <fullName evidence="2">Uncharacterized protein</fullName>
    </submittedName>
</protein>
<reference evidence="2 3" key="1">
    <citation type="journal article" date="2024" name="BMC Genomics">
        <title>Genome assembly of redclaw crayfish (Cherax quadricarinatus) provides insights into its immune adaptation and hypoxia tolerance.</title>
        <authorList>
            <person name="Liu Z."/>
            <person name="Zheng J."/>
            <person name="Li H."/>
            <person name="Fang K."/>
            <person name="Wang S."/>
            <person name="He J."/>
            <person name="Zhou D."/>
            <person name="Weng S."/>
            <person name="Chi M."/>
            <person name="Gu Z."/>
            <person name="He J."/>
            <person name="Li F."/>
            <person name="Wang M."/>
        </authorList>
    </citation>
    <scope>NUCLEOTIDE SEQUENCE [LARGE SCALE GENOMIC DNA]</scope>
    <source>
        <strain evidence="2">ZL_2023a</strain>
    </source>
</reference>
<evidence type="ECO:0000256" key="1">
    <source>
        <dbReference type="SAM" id="MobiDB-lite"/>
    </source>
</evidence>
<sequence length="175" mass="19454">MDINEMGVHHDYLDEDDVRSDQSDLSASATETSSLVTVKAGCCNFNPVSESGKKWHQVQMIMLPFIPIAALIVQNCWFMSTVAEHQREIQFLTSQVHSTVDLGMLLTALQLERGDVAYYIFSNGTKHRMNGTTQKDQLPGDQTMQAKDGPASDDYTPSRSTTPKIRSDEYSSSSV</sequence>